<organism evidence="6 7">
    <name type="scientific">Cryomyces minteri</name>
    <dbReference type="NCBI Taxonomy" id="331657"/>
    <lineage>
        <taxon>Eukaryota</taxon>
        <taxon>Fungi</taxon>
        <taxon>Dikarya</taxon>
        <taxon>Ascomycota</taxon>
        <taxon>Pezizomycotina</taxon>
        <taxon>Dothideomycetes</taxon>
        <taxon>Dothideomycetes incertae sedis</taxon>
        <taxon>Cryomyces</taxon>
    </lineage>
</organism>
<name>A0A4U0WSQ9_9PEZI</name>
<dbReference type="PANTHER" id="PTHR15367:SF2">
    <property type="entry name" value="DNA-DIRECTED RNA POLYMERASE III SUBUNIT"/>
    <property type="match status" value="1"/>
</dbReference>
<proteinExistence type="inferred from homology"/>
<reference evidence="6 7" key="1">
    <citation type="submission" date="2017-03" db="EMBL/GenBank/DDBJ databases">
        <title>Genomes of endolithic fungi from Antarctica.</title>
        <authorList>
            <person name="Coleine C."/>
            <person name="Masonjones S."/>
            <person name="Stajich J.E."/>
        </authorList>
    </citation>
    <scope>NUCLEOTIDE SEQUENCE [LARGE SCALE GENOMIC DNA]</scope>
    <source>
        <strain evidence="6 7">CCFEE 5187</strain>
    </source>
</reference>
<feature type="region of interest" description="Disordered" evidence="5">
    <location>
        <begin position="1"/>
        <end position="23"/>
    </location>
</feature>
<comment type="caution">
    <text evidence="6">The sequence shown here is derived from an EMBL/GenBank/DDBJ whole genome shotgun (WGS) entry which is preliminary data.</text>
</comment>
<evidence type="ECO:0000313" key="6">
    <source>
        <dbReference type="EMBL" id="TKA66562.1"/>
    </source>
</evidence>
<comment type="subunit">
    <text evidence="4">Component of the RNA polymerase III (Pol III) complex.</text>
</comment>
<evidence type="ECO:0000256" key="3">
    <source>
        <dbReference type="ARBA" id="ARBA00023242"/>
    </source>
</evidence>
<dbReference type="PIRSF" id="PIRSF000777">
    <property type="entry name" value="RNA_polIII_C31"/>
    <property type="match status" value="1"/>
</dbReference>
<dbReference type="EMBL" id="NAJN01001004">
    <property type="protein sequence ID" value="TKA66562.1"/>
    <property type="molecule type" value="Genomic_DNA"/>
</dbReference>
<dbReference type="OrthoDB" id="5377312at2759"/>
<feature type="compositionally biased region" description="Polar residues" evidence="5">
    <location>
        <begin position="142"/>
        <end position="154"/>
    </location>
</feature>
<comment type="similarity">
    <text evidence="2 4">Belongs to the eukaryotic RPC7 RNA polymerase subunit family.</text>
</comment>
<dbReference type="Pfam" id="PF11705">
    <property type="entry name" value="RNA_pol_3_Rpc31"/>
    <property type="match status" value="1"/>
</dbReference>
<dbReference type="Proteomes" id="UP000308768">
    <property type="component" value="Unassembled WGS sequence"/>
</dbReference>
<dbReference type="GO" id="GO:0005666">
    <property type="term" value="C:RNA polymerase III complex"/>
    <property type="evidence" value="ECO:0007669"/>
    <property type="project" value="UniProtKB-UniRule"/>
</dbReference>
<evidence type="ECO:0000256" key="5">
    <source>
        <dbReference type="SAM" id="MobiDB-lite"/>
    </source>
</evidence>
<feature type="compositionally biased region" description="Acidic residues" evidence="5">
    <location>
        <begin position="229"/>
        <end position="248"/>
    </location>
</feature>
<sequence length="248" mass="27974">MSRGGGFGRGRGGGFGKGKMGGIDLPWEYDPDLKVDTKPSELFPKLEPPLAAPPRRLERAQVARYRTLRDRIHEGPLYTVLGHNVRVGKTGGRTQVDPFDGMPTYTQKYKRQRRKIPRLDTRPYVMEFFPEELRSTLDPNYRPSNGTTTSSGLATDNKKKRLLISQGNKLGVLDEFDEENEGRAGEDDDDDAEKDDDEEPAEEEQDDDFEEDEEEGDDYNAEQYFSNGEEMEEGGDVGDGGDDYANDY</sequence>
<dbReference type="AlphaFoldDB" id="A0A4U0WSQ9"/>
<dbReference type="GO" id="GO:0006383">
    <property type="term" value="P:transcription by RNA polymerase III"/>
    <property type="evidence" value="ECO:0007669"/>
    <property type="project" value="UniProtKB-UniRule"/>
</dbReference>
<accession>A0A4U0WSQ9</accession>
<dbReference type="STRING" id="331657.A0A4U0WSQ9"/>
<dbReference type="InterPro" id="IPR024661">
    <property type="entry name" value="RNA_pol_III_Rpc31"/>
</dbReference>
<protein>
    <recommendedName>
        <fullName evidence="4">DNA-directed RNA polymerase III subunit</fullName>
    </recommendedName>
</protein>
<keyword evidence="3 4" id="KW-0539">Nucleus</keyword>
<evidence type="ECO:0000256" key="4">
    <source>
        <dbReference type="PIRNR" id="PIRNR000777"/>
    </source>
</evidence>
<evidence type="ECO:0000313" key="7">
    <source>
        <dbReference type="Proteomes" id="UP000308768"/>
    </source>
</evidence>
<comment type="subcellular location">
    <subcellularLocation>
        <location evidence="1 4">Nucleus</location>
    </subcellularLocation>
</comment>
<keyword evidence="7" id="KW-1185">Reference proteome</keyword>
<comment type="function">
    <text evidence="4">DNA-dependent RNA polymerase catalyzes the transcription of DNA into RNA using the four ribonucleoside triphosphates as substrates. Specific peripheric component of RNA polymerase III which synthesizes small RNAs, such as 5S rRNA and tRNAs.</text>
</comment>
<gene>
    <name evidence="6" type="ORF">B0A49_07223</name>
</gene>
<feature type="compositionally biased region" description="Acidic residues" evidence="5">
    <location>
        <begin position="174"/>
        <end position="220"/>
    </location>
</feature>
<evidence type="ECO:0000256" key="1">
    <source>
        <dbReference type="ARBA" id="ARBA00004123"/>
    </source>
</evidence>
<dbReference type="PANTHER" id="PTHR15367">
    <property type="entry name" value="DNA-DIRECTED RNA POLYMERASE III"/>
    <property type="match status" value="1"/>
</dbReference>
<feature type="region of interest" description="Disordered" evidence="5">
    <location>
        <begin position="89"/>
        <end position="113"/>
    </location>
</feature>
<feature type="region of interest" description="Disordered" evidence="5">
    <location>
        <begin position="135"/>
        <end position="248"/>
    </location>
</feature>
<feature type="compositionally biased region" description="Gly residues" evidence="5">
    <location>
        <begin position="1"/>
        <end position="21"/>
    </location>
</feature>
<evidence type="ECO:0000256" key="2">
    <source>
        <dbReference type="ARBA" id="ARBA00008352"/>
    </source>
</evidence>